<dbReference type="RefSeq" id="XP_060358862.1">
    <property type="nucleotide sequence ID" value="XM_060509485.1"/>
</dbReference>
<feature type="compositionally biased region" description="Low complexity" evidence="1">
    <location>
        <begin position="272"/>
        <end position="284"/>
    </location>
</feature>
<dbReference type="GeneID" id="85393384"/>
<dbReference type="AlphaFoldDB" id="A0AAD8U9K1"/>
<name>A0AAD8U9K1_GLOAC</name>
<evidence type="ECO:0000313" key="3">
    <source>
        <dbReference type="Proteomes" id="UP001244207"/>
    </source>
</evidence>
<proteinExistence type="predicted"/>
<comment type="caution">
    <text evidence="2">The sequence shown here is derived from an EMBL/GenBank/DDBJ whole genome shotgun (WGS) entry which is preliminary data.</text>
</comment>
<gene>
    <name evidence="2" type="ORF">BDZ83DRAFT_640413</name>
</gene>
<feature type="region of interest" description="Disordered" evidence="1">
    <location>
        <begin position="243"/>
        <end position="284"/>
    </location>
</feature>
<evidence type="ECO:0000313" key="2">
    <source>
        <dbReference type="EMBL" id="KAK1710583.1"/>
    </source>
</evidence>
<organism evidence="2 3">
    <name type="scientific">Glomerella acutata</name>
    <name type="common">Colletotrichum acutatum</name>
    <dbReference type="NCBI Taxonomy" id="27357"/>
    <lineage>
        <taxon>Eukaryota</taxon>
        <taxon>Fungi</taxon>
        <taxon>Dikarya</taxon>
        <taxon>Ascomycota</taxon>
        <taxon>Pezizomycotina</taxon>
        <taxon>Sordariomycetes</taxon>
        <taxon>Hypocreomycetidae</taxon>
        <taxon>Glomerellales</taxon>
        <taxon>Glomerellaceae</taxon>
        <taxon>Colletotrichum</taxon>
        <taxon>Colletotrichum acutatum species complex</taxon>
    </lineage>
</organism>
<protein>
    <submittedName>
        <fullName evidence="2">Uncharacterized protein</fullName>
    </submittedName>
</protein>
<keyword evidence="3" id="KW-1185">Reference proteome</keyword>
<reference evidence="2" key="1">
    <citation type="submission" date="2021-12" db="EMBL/GenBank/DDBJ databases">
        <title>Comparative genomics, transcriptomics and evolutionary studies reveal genomic signatures of adaptation to plant cell wall in hemibiotrophic fungi.</title>
        <authorList>
            <consortium name="DOE Joint Genome Institute"/>
            <person name="Baroncelli R."/>
            <person name="Diaz J.F."/>
            <person name="Benocci T."/>
            <person name="Peng M."/>
            <person name="Battaglia E."/>
            <person name="Haridas S."/>
            <person name="Andreopoulos W."/>
            <person name="Labutti K."/>
            <person name="Pangilinan J."/>
            <person name="Floch G.L."/>
            <person name="Makela M.R."/>
            <person name="Henrissat B."/>
            <person name="Grigoriev I.V."/>
            <person name="Crouch J.A."/>
            <person name="De Vries R.P."/>
            <person name="Sukno S.A."/>
            <person name="Thon M.R."/>
        </authorList>
    </citation>
    <scope>NUCLEOTIDE SEQUENCE</scope>
    <source>
        <strain evidence="2">CBS 112980</strain>
    </source>
</reference>
<evidence type="ECO:0000256" key="1">
    <source>
        <dbReference type="SAM" id="MobiDB-lite"/>
    </source>
</evidence>
<dbReference type="Proteomes" id="UP001244207">
    <property type="component" value="Unassembled WGS sequence"/>
</dbReference>
<sequence length="352" mass="40505">MAHASKQTNRQWLYSNVYLDDAERNTNNFWASEFRKMFPEANDEFINTQEESPDGGRLKFDRVVWENSSSGLVRKVVAGEDKKIGVSKGDIVTAENDVEKKALLAMDKDGLDALYCHTTRGTMFRTWIIRNPTRQLEPLFGTDTRGDMDQYVEYRTVPGQYHLHRLGSLVKNEPEPILDDFKFLYDLGAGIVWDHRHMQMQLDFEHRHSDAMAALLPQQEGFNAASIPQAAEGLELPSAMQADNEGFEEETSEMSETPTFGQEQTDDSYRGQSSQTQEQTQVQASSSLAVYHEVRLSVERKKKGTYIVFNHGGRSFRTTGDQWMSARDENNRQCYQWYSNSAKLFFRAYQWP</sequence>
<accession>A0AAD8U9K1</accession>
<dbReference type="EMBL" id="JAHMHS010000169">
    <property type="protein sequence ID" value="KAK1710583.1"/>
    <property type="molecule type" value="Genomic_DNA"/>
</dbReference>